<dbReference type="EMBL" id="PPUQ01000006">
    <property type="protein sequence ID" value="RDC39161.1"/>
    <property type="molecule type" value="Genomic_DNA"/>
</dbReference>
<accession>A0A3F3PDU4</accession>
<evidence type="ECO:0000313" key="5">
    <source>
        <dbReference type="Proteomes" id="UP000436429"/>
    </source>
</evidence>
<comment type="caution">
    <text evidence="2">The sequence shown here is derived from an EMBL/GenBank/DDBJ whole genome shotgun (WGS) entry which is preliminary data.</text>
</comment>
<name>A0A3F3PDU4_EGGLN</name>
<evidence type="ECO:0000313" key="4">
    <source>
        <dbReference type="Proteomes" id="UP000253915"/>
    </source>
</evidence>
<dbReference type="AlphaFoldDB" id="A0A3F3PDU4"/>
<reference evidence="3 4" key="1">
    <citation type="journal article" date="2018" name="Elife">
        <title>Discovery and characterization of a prevalent human gut bacterial enzyme sufficient for the inactivation of a family of plant toxins.</title>
        <authorList>
            <person name="Koppel N."/>
            <person name="Bisanz J.E."/>
            <person name="Pandelia M.E."/>
            <person name="Turnbaugh P.J."/>
            <person name="Balskus E.P."/>
        </authorList>
    </citation>
    <scope>NUCLEOTIDE SEQUENCE [LARGE SCALE GENOMIC DNA]</scope>
    <source>
        <strain evidence="3 4">16A</strain>
    </source>
</reference>
<gene>
    <name evidence="3" type="ORF">C1853_06045</name>
    <name evidence="2" type="ORF">GO726_03650</name>
</gene>
<sequence>MPKTNDKEMASLFSRSEKRSTCVVPPNARVRESLRRQVEQGKAVRPAKGIYARSSYWCSLPKHQRALHLMRALQELHPNWVFCHESAALALGLPISLDRADTIHVVTSRANRNASCGAISWHIVENDKSVTVRGLRVTSLARTAYDCMRTSDFKHALAAADGALRLTGERPSSFVSRFKRMNKGHAGVRHALRTMYYADARSESAGESFARATMIELGFALPQLQVELPQPFNRGHAYRVDFLWTRLDGSKVIGEFDGMQKYEDAALRKGRSSLRVLADEQHRESQLTLYGMPIMRFSYRDVMEPNIFEALLRRYGIPQSDEIARKEHRLARSKSLEALMFTVESLADPTSDLAITSPSEADLRS</sequence>
<evidence type="ECO:0008006" key="6">
    <source>
        <dbReference type="Google" id="ProtNLM"/>
    </source>
</evidence>
<dbReference type="Proteomes" id="UP000253915">
    <property type="component" value="Unassembled WGS sequence"/>
</dbReference>
<dbReference type="RefSeq" id="WP_057384977.1">
    <property type="nucleotide sequence ID" value="NZ_BQNE01000002.1"/>
</dbReference>
<evidence type="ECO:0000313" key="3">
    <source>
        <dbReference type="EMBL" id="RDC39161.1"/>
    </source>
</evidence>
<protein>
    <recommendedName>
        <fullName evidence="6">DUF559 domain-containing protein</fullName>
    </recommendedName>
</protein>
<feature type="region of interest" description="Disordered" evidence="1">
    <location>
        <begin position="1"/>
        <end position="20"/>
    </location>
</feature>
<evidence type="ECO:0000256" key="1">
    <source>
        <dbReference type="SAM" id="MobiDB-lite"/>
    </source>
</evidence>
<organism evidence="2 5">
    <name type="scientific">Eggerthella lenta</name>
    <name type="common">Eubacterium lentum</name>
    <dbReference type="NCBI Taxonomy" id="84112"/>
    <lineage>
        <taxon>Bacteria</taxon>
        <taxon>Bacillati</taxon>
        <taxon>Actinomycetota</taxon>
        <taxon>Coriobacteriia</taxon>
        <taxon>Eggerthellales</taxon>
        <taxon>Eggerthellaceae</taxon>
        <taxon>Eggerthella</taxon>
    </lineage>
</organism>
<dbReference type="Proteomes" id="UP000436429">
    <property type="component" value="Unassembled WGS sequence"/>
</dbReference>
<reference evidence="2 5" key="2">
    <citation type="submission" date="2019-11" db="EMBL/GenBank/DDBJ databases">
        <title>Whole genome shotgun sequencing (WGS) data from Adlercreutzia equolifaciens ResAG-91, Eggerthella lenta MRI-F36, MRI-F37, MRI-F40, ResAG-49, ResAG-88, ResAG-121, ResAG-145, and Gordonibacter sp. ResAG-5, ResAG-26, ResAG-43, ResAG-50, ResAG-59.</title>
        <authorList>
            <person name="Stoll D.A."/>
            <person name="Danylec N."/>
            <person name="Franz C.M.A.P."/>
            <person name="Huch M."/>
        </authorList>
    </citation>
    <scope>NUCLEOTIDE SEQUENCE [LARGE SCALE GENOMIC DNA]</scope>
    <source>
        <strain evidence="2 5">ResAG-88</strain>
    </source>
</reference>
<evidence type="ECO:0000313" key="2">
    <source>
        <dbReference type="EMBL" id="MVN32268.1"/>
    </source>
</evidence>
<dbReference type="EMBL" id="WPOM01000005">
    <property type="protein sequence ID" value="MVN32268.1"/>
    <property type="molecule type" value="Genomic_DNA"/>
</dbReference>
<proteinExistence type="predicted"/>